<gene>
    <name evidence="1" type="ORF">Y3_087</name>
</gene>
<dbReference type="EMBL" id="KY984068">
    <property type="protein sequence ID" value="ARW58727.1"/>
    <property type="molecule type" value="Genomic_DNA"/>
</dbReference>
<evidence type="ECO:0000313" key="2">
    <source>
        <dbReference type="Proteomes" id="UP000240568"/>
    </source>
</evidence>
<proteinExistence type="predicted"/>
<protein>
    <submittedName>
        <fullName evidence="1">Uncharacterized protein</fullName>
    </submittedName>
</protein>
<keyword evidence="2" id="KW-1185">Reference proteome</keyword>
<evidence type="ECO:0000313" key="1">
    <source>
        <dbReference type="EMBL" id="ARW58727.1"/>
    </source>
</evidence>
<organism evidence="1 2">
    <name type="scientific">Erwinia phage vB_EamM_Y3</name>
    <dbReference type="NCBI Taxonomy" id="1983553"/>
    <lineage>
        <taxon>Viruses</taxon>
        <taxon>Duplodnaviria</taxon>
        <taxon>Heunggongvirae</taxon>
        <taxon>Uroviricota</taxon>
        <taxon>Caudoviricetes</taxon>
        <taxon>Sasquatchvirus</taxon>
        <taxon>Sasquatchvirus Y3</taxon>
    </lineage>
</organism>
<dbReference type="Proteomes" id="UP000240568">
    <property type="component" value="Segment"/>
</dbReference>
<sequence length="152" mass="16187">MFVQVVAYDPDLFVDFTLIFSQIETDNSQPFVSSADKSVYLTRQQVKVDSAPAAALAFTPIALPQRSVVSATTNTSVPAPKVVTQIQSTFKNSTMRGSLAAPTISAVEASGSFVTDVQLEPLYDNIVMEVTVGALDLTDTKFANKPVAPLVG</sequence>
<name>A0A2H4IAZ2_9CAUD</name>
<accession>A0A2H4IAZ2</accession>
<reference evidence="1 2" key="1">
    <citation type="submission" date="2017-04" db="EMBL/GenBank/DDBJ databases">
        <authorList>
            <person name="Afonso C.L."/>
            <person name="Miller P.J."/>
            <person name="Scott M.A."/>
            <person name="Spackman E."/>
            <person name="Goraichik I."/>
            <person name="Dimitrov K.M."/>
            <person name="Suarez D.L."/>
            <person name="Swayne D.E."/>
        </authorList>
    </citation>
    <scope>NUCLEOTIDE SEQUENCE [LARGE SCALE GENOMIC DNA]</scope>
</reference>